<dbReference type="EMBL" id="CDMZ01000295">
    <property type="protein sequence ID" value="CEM11176.1"/>
    <property type="molecule type" value="Genomic_DNA"/>
</dbReference>
<feature type="transmembrane region" description="Helical" evidence="1">
    <location>
        <begin position="30"/>
        <end position="49"/>
    </location>
</feature>
<proteinExistence type="predicted"/>
<gene>
    <name evidence="2" type="ORF">Cvel_16453</name>
</gene>
<name>A0A0G4FD59_9ALVE</name>
<dbReference type="VEuPathDB" id="CryptoDB:Cvel_16453"/>
<evidence type="ECO:0000256" key="1">
    <source>
        <dbReference type="SAM" id="Phobius"/>
    </source>
</evidence>
<accession>A0A0G4FD59</accession>
<keyword evidence="1" id="KW-0472">Membrane</keyword>
<protein>
    <submittedName>
        <fullName evidence="2">Uncharacterized protein</fullName>
    </submittedName>
</protein>
<reference evidence="2" key="1">
    <citation type="submission" date="2014-11" db="EMBL/GenBank/DDBJ databases">
        <authorList>
            <person name="Otto D Thomas"/>
            <person name="Naeem Raeece"/>
        </authorList>
    </citation>
    <scope>NUCLEOTIDE SEQUENCE</scope>
</reference>
<keyword evidence="1" id="KW-0812">Transmembrane</keyword>
<organism evidence="2">
    <name type="scientific">Chromera velia CCMP2878</name>
    <dbReference type="NCBI Taxonomy" id="1169474"/>
    <lineage>
        <taxon>Eukaryota</taxon>
        <taxon>Sar</taxon>
        <taxon>Alveolata</taxon>
        <taxon>Colpodellida</taxon>
        <taxon>Chromeraceae</taxon>
        <taxon>Chromera</taxon>
    </lineage>
</organism>
<sequence>MDIDGLVSSLFPPFSGDGLMMDIDGLVSSFFPSFPPTVVMVSFLFFLILSQVAVDNLHYEITDQRLDLSLEHLRRKESMCRLLGELWGMDYAQARNLMTESGGNQITTDVGDLKDDDNEEDFDKPPLSPHFSAMELSEFRQDESSLAAADLSCSVAEIMSSERPVFLTEVDLTNL</sequence>
<keyword evidence="1" id="KW-1133">Transmembrane helix</keyword>
<evidence type="ECO:0000313" key="2">
    <source>
        <dbReference type="EMBL" id="CEM11176.1"/>
    </source>
</evidence>
<dbReference type="AlphaFoldDB" id="A0A0G4FD59"/>